<reference evidence="5" key="1">
    <citation type="submission" date="2023-06" db="EMBL/GenBank/DDBJ databases">
        <authorList>
            <person name="Delattre M."/>
        </authorList>
    </citation>
    <scope>NUCLEOTIDE SEQUENCE</scope>
    <source>
        <strain evidence="5">AF72</strain>
    </source>
</reference>
<dbReference type="Pfam" id="PF09806">
    <property type="entry name" value="CDK2AP"/>
    <property type="match status" value="1"/>
</dbReference>
<evidence type="ECO:0000313" key="6">
    <source>
        <dbReference type="Proteomes" id="UP001177023"/>
    </source>
</evidence>
<keyword evidence="3" id="KW-0597">Phosphoprotein</keyword>
<sequence length="314" mass="35485">MVTIESNTINQAQIFMFANGRHENYFLSEVNDDFFEETGTRKVYIDSYAYSELKEAHEGYNSNKFEEEIEYLAKIGNGDVYELEMELEGCQRAAIIEDHLIQYLHPVICTLQLTRNFRVSIPSPFIAFVQDNIFFMSSHETSARKCDMKVKTNLATLMEFYKALRKVKLYGDGWLTQSCDIGPSDKPQIISALSKFKMAESSSTPTPQQQQPATADPALVTTLQQASTTTPQQVGNAAAFPQYVIPGPTKADTKYQQLVFLINEIGKVGPSQMYNGSKHCSEKVKRYLVHARILARECMMEADRERAKMTTGSS</sequence>
<organism evidence="5 6">
    <name type="scientific">Mesorhabditis spiculigera</name>
    <dbReference type="NCBI Taxonomy" id="96644"/>
    <lineage>
        <taxon>Eukaryota</taxon>
        <taxon>Metazoa</taxon>
        <taxon>Ecdysozoa</taxon>
        <taxon>Nematoda</taxon>
        <taxon>Chromadorea</taxon>
        <taxon>Rhabditida</taxon>
        <taxon>Rhabditina</taxon>
        <taxon>Rhabditomorpha</taxon>
        <taxon>Rhabditoidea</taxon>
        <taxon>Rhabditidae</taxon>
        <taxon>Mesorhabditinae</taxon>
        <taxon>Mesorhabditis</taxon>
    </lineage>
</organism>
<evidence type="ECO:0000313" key="5">
    <source>
        <dbReference type="EMBL" id="CAJ0565265.1"/>
    </source>
</evidence>
<evidence type="ECO:0000256" key="2">
    <source>
        <dbReference type="ARBA" id="ARBA00008485"/>
    </source>
</evidence>
<evidence type="ECO:0000256" key="1">
    <source>
        <dbReference type="ARBA" id="ARBA00004123"/>
    </source>
</evidence>
<comment type="similarity">
    <text evidence="2">Belongs to the CDK2AP family.</text>
</comment>
<accession>A0AA36CAB2</accession>
<keyword evidence="4" id="KW-0539">Nucleus</keyword>
<feature type="non-terminal residue" evidence="5">
    <location>
        <position position="1"/>
    </location>
</feature>
<evidence type="ECO:0000256" key="4">
    <source>
        <dbReference type="ARBA" id="ARBA00023242"/>
    </source>
</evidence>
<protein>
    <submittedName>
        <fullName evidence="5">Uncharacterized protein</fullName>
    </submittedName>
</protein>
<comment type="subcellular location">
    <subcellularLocation>
        <location evidence="1">Nucleus</location>
    </subcellularLocation>
</comment>
<comment type="caution">
    <text evidence="5">The sequence shown here is derived from an EMBL/GenBank/DDBJ whole genome shotgun (WGS) entry which is preliminary data.</text>
</comment>
<proteinExistence type="inferred from homology"/>
<dbReference type="AlphaFoldDB" id="A0AA36CAB2"/>
<dbReference type="InterPro" id="IPR017266">
    <property type="entry name" value="DOC_1/2"/>
</dbReference>
<gene>
    <name evidence="5" type="ORF">MSPICULIGERA_LOCUS3913</name>
</gene>
<dbReference type="EMBL" id="CATQJA010001020">
    <property type="protein sequence ID" value="CAJ0565265.1"/>
    <property type="molecule type" value="Genomic_DNA"/>
</dbReference>
<evidence type="ECO:0000256" key="3">
    <source>
        <dbReference type="ARBA" id="ARBA00022553"/>
    </source>
</evidence>
<keyword evidence="6" id="KW-1185">Reference proteome</keyword>
<dbReference type="GO" id="GO:0005634">
    <property type="term" value="C:nucleus"/>
    <property type="evidence" value="ECO:0007669"/>
    <property type="project" value="UniProtKB-SubCell"/>
</dbReference>
<name>A0AA36CAB2_9BILA</name>
<dbReference type="Gene3D" id="6.10.140.1300">
    <property type="match status" value="1"/>
</dbReference>
<dbReference type="Proteomes" id="UP001177023">
    <property type="component" value="Unassembled WGS sequence"/>
</dbReference>